<keyword evidence="2" id="KW-1185">Reference proteome</keyword>
<accession>A0A401TEE6</accession>
<gene>
    <name evidence="1" type="ORF">chiPu_0024530</name>
</gene>
<dbReference type="Proteomes" id="UP000287033">
    <property type="component" value="Unassembled WGS sequence"/>
</dbReference>
<protein>
    <submittedName>
        <fullName evidence="1">Uncharacterized protein</fullName>
    </submittedName>
</protein>
<sequence>MGSSDRLEVSALEANGRGCAHALWLRRRCQRQQAVARAPGGGWREAARAAIAGCHESAG</sequence>
<name>A0A401TEE6_CHIPU</name>
<feature type="non-terminal residue" evidence="1">
    <location>
        <position position="59"/>
    </location>
</feature>
<dbReference type="EMBL" id="BEZZ01041225">
    <property type="protein sequence ID" value="GCC41020.1"/>
    <property type="molecule type" value="Genomic_DNA"/>
</dbReference>
<comment type="caution">
    <text evidence="1">The sequence shown here is derived from an EMBL/GenBank/DDBJ whole genome shotgun (WGS) entry which is preliminary data.</text>
</comment>
<evidence type="ECO:0000313" key="2">
    <source>
        <dbReference type="Proteomes" id="UP000287033"/>
    </source>
</evidence>
<proteinExistence type="predicted"/>
<evidence type="ECO:0000313" key="1">
    <source>
        <dbReference type="EMBL" id="GCC41020.1"/>
    </source>
</evidence>
<organism evidence="1 2">
    <name type="scientific">Chiloscyllium punctatum</name>
    <name type="common">Brownbanded bambooshark</name>
    <name type="synonym">Hemiscyllium punctatum</name>
    <dbReference type="NCBI Taxonomy" id="137246"/>
    <lineage>
        <taxon>Eukaryota</taxon>
        <taxon>Metazoa</taxon>
        <taxon>Chordata</taxon>
        <taxon>Craniata</taxon>
        <taxon>Vertebrata</taxon>
        <taxon>Chondrichthyes</taxon>
        <taxon>Elasmobranchii</taxon>
        <taxon>Galeomorphii</taxon>
        <taxon>Galeoidea</taxon>
        <taxon>Orectolobiformes</taxon>
        <taxon>Hemiscylliidae</taxon>
        <taxon>Chiloscyllium</taxon>
    </lineage>
</organism>
<reference evidence="1 2" key="1">
    <citation type="journal article" date="2018" name="Nat. Ecol. Evol.">
        <title>Shark genomes provide insights into elasmobranch evolution and the origin of vertebrates.</title>
        <authorList>
            <person name="Hara Y"/>
            <person name="Yamaguchi K"/>
            <person name="Onimaru K"/>
            <person name="Kadota M"/>
            <person name="Koyanagi M"/>
            <person name="Keeley SD"/>
            <person name="Tatsumi K"/>
            <person name="Tanaka K"/>
            <person name="Motone F"/>
            <person name="Kageyama Y"/>
            <person name="Nozu R"/>
            <person name="Adachi N"/>
            <person name="Nishimura O"/>
            <person name="Nakagawa R"/>
            <person name="Tanegashima C"/>
            <person name="Kiyatake I"/>
            <person name="Matsumoto R"/>
            <person name="Murakumo K"/>
            <person name="Nishida K"/>
            <person name="Terakita A"/>
            <person name="Kuratani S"/>
            <person name="Sato K"/>
            <person name="Hyodo S Kuraku.S."/>
        </authorList>
    </citation>
    <scope>NUCLEOTIDE SEQUENCE [LARGE SCALE GENOMIC DNA]</scope>
</reference>
<dbReference type="AlphaFoldDB" id="A0A401TEE6"/>